<reference evidence="1 2" key="1">
    <citation type="submission" date="2018-12" db="EMBL/GenBank/DDBJ databases">
        <authorList>
            <person name="Li F."/>
        </authorList>
    </citation>
    <scope>NUCLEOTIDE SEQUENCE [LARGE SCALE GENOMIC DNA]</scope>
    <source>
        <strain evidence="1 2">EGI 6500705</strain>
    </source>
</reference>
<dbReference type="RefSeq" id="WP_127048920.1">
    <property type="nucleotide sequence ID" value="NZ_RZGZ01000002.1"/>
</dbReference>
<proteinExistence type="predicted"/>
<dbReference type="InterPro" id="IPR026349">
    <property type="entry name" value="CHP04255"/>
</dbReference>
<dbReference type="AlphaFoldDB" id="A0A433JTR7"/>
<protein>
    <submittedName>
        <fullName evidence="1">TIGR04255 family protein</fullName>
    </submittedName>
</protein>
<dbReference type="OrthoDB" id="148859at2"/>
<keyword evidence="2" id="KW-1185">Reference proteome</keyword>
<dbReference type="Proteomes" id="UP000274909">
    <property type="component" value="Unassembled WGS sequence"/>
</dbReference>
<dbReference type="EMBL" id="RZGZ01000002">
    <property type="protein sequence ID" value="RUR01415.1"/>
    <property type="molecule type" value="Genomic_DNA"/>
</dbReference>
<gene>
    <name evidence="1" type="ORF">ELQ94_07920</name>
</gene>
<accession>A0A433JTR7</accession>
<evidence type="ECO:0000313" key="1">
    <source>
        <dbReference type="EMBL" id="RUR01415.1"/>
    </source>
</evidence>
<organism evidence="1 2">
    <name type="scientific">Labedella endophytica</name>
    <dbReference type="NCBI Taxonomy" id="1523160"/>
    <lineage>
        <taxon>Bacteria</taxon>
        <taxon>Bacillati</taxon>
        <taxon>Actinomycetota</taxon>
        <taxon>Actinomycetes</taxon>
        <taxon>Micrococcales</taxon>
        <taxon>Microbacteriaceae</taxon>
        <taxon>Labedella</taxon>
    </lineage>
</organism>
<comment type="caution">
    <text evidence="1">The sequence shown here is derived from an EMBL/GenBank/DDBJ whole genome shotgun (WGS) entry which is preliminary data.</text>
</comment>
<sequence length="265" mass="29628">MTRSFPNAPLVELVVEVQWDMVDLATDEDEGEFEGVDSDYEPFYRQVAQGLAEIGYSQAERLVPSNYMAPENTPTYRYTSPTDSDTSVVYQVGEGVFGINAVPPYKTWESFRPAVQAGLRVLLDAIEWRDTEKVFRRIDLAYVDAFDDEFMGDGTRYEFLTKSLGFAFSPPAAITKHMDSDEPSSAFFQFSGKVGETGRIFVKAGLARVMNTPSIVLDTKVRERKATPADVSEVMEVLEASHQIIHESFIEITKPFADILEGGSQ</sequence>
<name>A0A433JTR7_9MICO</name>
<evidence type="ECO:0000313" key="2">
    <source>
        <dbReference type="Proteomes" id="UP000274909"/>
    </source>
</evidence>
<dbReference type="NCBIfam" id="TIGR04255">
    <property type="entry name" value="sporadTIGR04255"/>
    <property type="match status" value="1"/>
</dbReference>